<feature type="region of interest" description="Disordered" evidence="1">
    <location>
        <begin position="142"/>
        <end position="184"/>
    </location>
</feature>
<name>A0A4C1YNX3_EUMVA</name>
<feature type="compositionally biased region" description="Basic and acidic residues" evidence="1">
    <location>
        <begin position="149"/>
        <end position="174"/>
    </location>
</feature>
<dbReference type="EMBL" id="BGZK01001295">
    <property type="protein sequence ID" value="GBP76602.1"/>
    <property type="molecule type" value="Genomic_DNA"/>
</dbReference>
<evidence type="ECO:0000313" key="2">
    <source>
        <dbReference type="EMBL" id="GBP76602.1"/>
    </source>
</evidence>
<evidence type="ECO:0000313" key="3">
    <source>
        <dbReference type="Proteomes" id="UP000299102"/>
    </source>
</evidence>
<proteinExistence type="predicted"/>
<accession>A0A4C1YNX3</accession>
<dbReference type="Proteomes" id="UP000299102">
    <property type="component" value="Unassembled WGS sequence"/>
</dbReference>
<sequence>MIHRMYLLPQAPAVKLIDEALALAASKWCIFRSNEAKLFQYLDPIVHLTLRTDINTTNKPAPKLKARLESKTGTVPEQESTVETILESIAGTAQNKDGEAHSVNKSDAGRELVYIVSILPSIVGKFQLPFAFDVVSRLRRQELSSVSPTRDESAPPASDREPASLKKKSIEKPKAAKPVELVLH</sequence>
<organism evidence="2 3">
    <name type="scientific">Eumeta variegata</name>
    <name type="common">Bagworm moth</name>
    <name type="synonym">Eumeta japonica</name>
    <dbReference type="NCBI Taxonomy" id="151549"/>
    <lineage>
        <taxon>Eukaryota</taxon>
        <taxon>Metazoa</taxon>
        <taxon>Ecdysozoa</taxon>
        <taxon>Arthropoda</taxon>
        <taxon>Hexapoda</taxon>
        <taxon>Insecta</taxon>
        <taxon>Pterygota</taxon>
        <taxon>Neoptera</taxon>
        <taxon>Endopterygota</taxon>
        <taxon>Lepidoptera</taxon>
        <taxon>Glossata</taxon>
        <taxon>Ditrysia</taxon>
        <taxon>Tineoidea</taxon>
        <taxon>Psychidae</taxon>
        <taxon>Oiketicinae</taxon>
        <taxon>Eumeta</taxon>
    </lineage>
</organism>
<gene>
    <name evidence="2" type="ORF">EVAR_37716_1</name>
</gene>
<comment type="caution">
    <text evidence="2">The sequence shown here is derived from an EMBL/GenBank/DDBJ whole genome shotgun (WGS) entry which is preliminary data.</text>
</comment>
<evidence type="ECO:0000256" key="1">
    <source>
        <dbReference type="SAM" id="MobiDB-lite"/>
    </source>
</evidence>
<protein>
    <submittedName>
        <fullName evidence="2">Uncharacterized protein</fullName>
    </submittedName>
</protein>
<keyword evidence="3" id="KW-1185">Reference proteome</keyword>
<dbReference type="AlphaFoldDB" id="A0A4C1YNX3"/>
<reference evidence="2 3" key="1">
    <citation type="journal article" date="2019" name="Commun. Biol.">
        <title>The bagworm genome reveals a unique fibroin gene that provides high tensile strength.</title>
        <authorList>
            <person name="Kono N."/>
            <person name="Nakamura H."/>
            <person name="Ohtoshi R."/>
            <person name="Tomita M."/>
            <person name="Numata K."/>
            <person name="Arakawa K."/>
        </authorList>
    </citation>
    <scope>NUCLEOTIDE SEQUENCE [LARGE SCALE GENOMIC DNA]</scope>
</reference>